<evidence type="ECO:0000256" key="2">
    <source>
        <dbReference type="SAM" id="SignalP"/>
    </source>
</evidence>
<keyword evidence="4" id="KW-1185">Reference proteome</keyword>
<feature type="signal peptide" evidence="2">
    <location>
        <begin position="1"/>
        <end position="24"/>
    </location>
</feature>
<dbReference type="EMBL" id="CP095074">
    <property type="protein sequence ID" value="UOQ91495.1"/>
    <property type="molecule type" value="Genomic_DNA"/>
</dbReference>
<dbReference type="Proteomes" id="UP000831880">
    <property type="component" value="Chromosome"/>
</dbReference>
<sequence>MNKRVLFGLFLGFLIAVTGFNVYAQTNASNDELQAKVKQLQANKQQILKENQELKQTLQRQHPAKIQDRHRTLVDQVSAFVETAFVHSKGTYQERKKQAQSIMSDELINTFFPTETYRGKTNTSIDHVQLFIETGNLTSSHATALVRFYHTLHSLQNDQEQVSEVFLEIDVQKQDGRWRVVDFKQAT</sequence>
<gene>
    <name evidence="3" type="ORF">MUO14_12965</name>
</gene>
<name>A0ABY4GTL7_9BACI</name>
<organism evidence="3 4">
    <name type="scientific">Halobacillus shinanisalinarum</name>
    <dbReference type="NCBI Taxonomy" id="2932258"/>
    <lineage>
        <taxon>Bacteria</taxon>
        <taxon>Bacillati</taxon>
        <taxon>Bacillota</taxon>
        <taxon>Bacilli</taxon>
        <taxon>Bacillales</taxon>
        <taxon>Bacillaceae</taxon>
        <taxon>Halobacillus</taxon>
    </lineage>
</organism>
<dbReference type="RefSeq" id="WP_244751108.1">
    <property type="nucleotide sequence ID" value="NZ_CP095074.1"/>
</dbReference>
<accession>A0ABY4GTL7</accession>
<keyword evidence="2" id="KW-0732">Signal</keyword>
<feature type="chain" id="PRO_5046407272" evidence="2">
    <location>
        <begin position="25"/>
        <end position="187"/>
    </location>
</feature>
<reference evidence="3 4" key="1">
    <citation type="submission" date="2022-04" db="EMBL/GenBank/DDBJ databases">
        <title>Halobacillus sp. isolated from saltern.</title>
        <authorList>
            <person name="Won M."/>
            <person name="Lee C.-M."/>
            <person name="Woen H.-Y."/>
            <person name="Kwon S.-W."/>
        </authorList>
    </citation>
    <scope>NUCLEOTIDE SEQUENCE [LARGE SCALE GENOMIC DNA]</scope>
    <source>
        <strain evidence="3 4">SSTM10-2</strain>
    </source>
</reference>
<evidence type="ECO:0000313" key="4">
    <source>
        <dbReference type="Proteomes" id="UP000831880"/>
    </source>
</evidence>
<keyword evidence="1" id="KW-0175">Coiled coil</keyword>
<proteinExistence type="predicted"/>
<evidence type="ECO:0000256" key="1">
    <source>
        <dbReference type="SAM" id="Coils"/>
    </source>
</evidence>
<feature type="coiled-coil region" evidence="1">
    <location>
        <begin position="23"/>
        <end position="60"/>
    </location>
</feature>
<evidence type="ECO:0000313" key="3">
    <source>
        <dbReference type="EMBL" id="UOQ91495.1"/>
    </source>
</evidence>
<protein>
    <submittedName>
        <fullName evidence="3">Uncharacterized protein</fullName>
    </submittedName>
</protein>